<keyword evidence="6" id="KW-1185">Reference proteome</keyword>
<dbReference type="AlphaFoldDB" id="A0A6A3APT8"/>
<reference evidence="5" key="1">
    <citation type="submission" date="2019-09" db="EMBL/GenBank/DDBJ databases">
        <title>Draft genome information of white flower Hibiscus syriacus.</title>
        <authorList>
            <person name="Kim Y.-M."/>
        </authorList>
    </citation>
    <scope>NUCLEOTIDE SEQUENCE [LARGE SCALE GENOMIC DNA]</scope>
    <source>
        <strain evidence="5">YM2019G1</strain>
    </source>
</reference>
<dbReference type="FunFam" id="1.20.58.2010:FF:000001">
    <property type="entry name" value="Rop guanine nucleotide exchange factor 14"/>
    <property type="match status" value="1"/>
</dbReference>
<dbReference type="PANTHER" id="PTHR33101">
    <property type="entry name" value="ROP GUANINE NUCLEOTIDE EXCHANGE FACTOR 1"/>
    <property type="match status" value="1"/>
</dbReference>
<dbReference type="InterPro" id="IPR005512">
    <property type="entry name" value="PRONE_dom"/>
</dbReference>
<accession>A0A6A3APT8</accession>
<dbReference type="Proteomes" id="UP000436088">
    <property type="component" value="Unassembled WGS sequence"/>
</dbReference>
<evidence type="ECO:0000313" key="5">
    <source>
        <dbReference type="EMBL" id="KAE8706650.1"/>
    </source>
</evidence>
<dbReference type="OrthoDB" id="1053009at2759"/>
<keyword evidence="1 2" id="KW-0344">Guanine-nucleotide releasing factor</keyword>
<dbReference type="PANTHER" id="PTHR33101:SF6">
    <property type="entry name" value="ROP GUANINE NUCLEOTIDE EXCHANGE FACTOR 1"/>
    <property type="match status" value="1"/>
</dbReference>
<evidence type="ECO:0000313" key="6">
    <source>
        <dbReference type="Proteomes" id="UP000436088"/>
    </source>
</evidence>
<evidence type="ECO:0000256" key="2">
    <source>
        <dbReference type="PROSITE-ProRule" id="PRU00663"/>
    </source>
</evidence>
<dbReference type="EMBL" id="VEPZ02000968">
    <property type="protein sequence ID" value="KAE8706650.1"/>
    <property type="molecule type" value="Genomic_DNA"/>
</dbReference>
<feature type="compositionally biased region" description="Polar residues" evidence="3">
    <location>
        <begin position="11"/>
        <end position="26"/>
    </location>
</feature>
<dbReference type="GO" id="GO:0005085">
    <property type="term" value="F:guanyl-nucleotide exchange factor activity"/>
    <property type="evidence" value="ECO:0007669"/>
    <property type="project" value="UniProtKB-UniRule"/>
</dbReference>
<gene>
    <name evidence="5" type="ORF">F3Y22_tig00110391pilonHSYRG00191</name>
</gene>
<protein>
    <submittedName>
        <fullName evidence="5">Rop guanine nucleotide exchange factor 1</fullName>
    </submittedName>
</protein>
<dbReference type="Pfam" id="PF03759">
    <property type="entry name" value="PRONE"/>
    <property type="match status" value="1"/>
</dbReference>
<proteinExistence type="predicted"/>
<dbReference type="InterPro" id="IPR038937">
    <property type="entry name" value="RopGEF"/>
</dbReference>
<sequence length="570" mass="63397">MASECSDDGSDQQSERCGSYSLSADVSESESCSSFSCRRFDGEGCSSSMTSSPRLMAAGGFGFQVPVIGGKDVVIWDDDDEKIEKRDTDLSGVEMMKERFAKLLLGEDMSGGGKGVCTALAISNAITNLSATVFGELWRLEPLAPQKKAMWRREMEWLLCVSDSIVELVPSIQQFPGGGTYEVMVTRPRSDLYISLPALKKLDVILITMLDGFREAEFWYVDRGIVVGDGGDSGAYYPFVSGGRPSIRQEEKWWLPCPKVPTNGLSEDTRKKLQHCRDNTNQILKAAMAINNSVLAEMEIPTAYLETLPKNGKACLGDIIYRYMTADQFSPECLLDCLDLSTEHHTLETANRIEAAVHVWKQKDHRKHMNHIKGRRSSWGGKVKGLVSDSERNNFLSQRAETLLHSLRVRFPGLPQTALDMNKIQYNKDVGQSILESYSRVMESLAFNIMARIDDVLYVDDAVKHCAEAESIALFSRGGLSSRPIQRRMSPSPFSIQHTPYASPFATPTFSSSPITGSPGRAASSLKRNGIKEEPDWIHEKPYASEFEKVWSYTGNLSARRVSENAPERD</sequence>
<evidence type="ECO:0000256" key="1">
    <source>
        <dbReference type="ARBA" id="ARBA00022658"/>
    </source>
</evidence>
<feature type="compositionally biased region" description="Acidic residues" evidence="3">
    <location>
        <begin position="1"/>
        <end position="10"/>
    </location>
</feature>
<feature type="region of interest" description="Disordered" evidence="3">
    <location>
        <begin position="508"/>
        <end position="528"/>
    </location>
</feature>
<dbReference type="GO" id="GO:0005886">
    <property type="term" value="C:plasma membrane"/>
    <property type="evidence" value="ECO:0007669"/>
    <property type="project" value="UniProtKB-ARBA"/>
</dbReference>
<feature type="region of interest" description="Disordered" evidence="3">
    <location>
        <begin position="1"/>
        <end position="29"/>
    </location>
</feature>
<dbReference type="FunFam" id="1.20.58.2010:FF:000004">
    <property type="entry name" value="Rop guanine nucleotide exchange factor 1"/>
    <property type="match status" value="1"/>
</dbReference>
<evidence type="ECO:0000259" key="4">
    <source>
        <dbReference type="PROSITE" id="PS51334"/>
    </source>
</evidence>
<feature type="domain" description="PRONE" evidence="4">
    <location>
        <begin position="83"/>
        <end position="470"/>
    </location>
</feature>
<dbReference type="PROSITE" id="PS51334">
    <property type="entry name" value="PRONE"/>
    <property type="match status" value="1"/>
</dbReference>
<comment type="caution">
    <text evidence="5">The sequence shown here is derived from an EMBL/GenBank/DDBJ whole genome shotgun (WGS) entry which is preliminary data.</text>
</comment>
<evidence type="ECO:0000256" key="3">
    <source>
        <dbReference type="SAM" id="MobiDB-lite"/>
    </source>
</evidence>
<organism evidence="5 6">
    <name type="scientific">Hibiscus syriacus</name>
    <name type="common">Rose of Sharon</name>
    <dbReference type="NCBI Taxonomy" id="106335"/>
    <lineage>
        <taxon>Eukaryota</taxon>
        <taxon>Viridiplantae</taxon>
        <taxon>Streptophyta</taxon>
        <taxon>Embryophyta</taxon>
        <taxon>Tracheophyta</taxon>
        <taxon>Spermatophyta</taxon>
        <taxon>Magnoliopsida</taxon>
        <taxon>eudicotyledons</taxon>
        <taxon>Gunneridae</taxon>
        <taxon>Pentapetalae</taxon>
        <taxon>rosids</taxon>
        <taxon>malvids</taxon>
        <taxon>Malvales</taxon>
        <taxon>Malvaceae</taxon>
        <taxon>Malvoideae</taxon>
        <taxon>Hibiscus</taxon>
    </lineage>
</organism>
<name>A0A6A3APT8_HIBSY</name>
<dbReference type="Gene3D" id="1.20.58.2010">
    <property type="entry name" value="PRONE domain, subdomain 1"/>
    <property type="match status" value="2"/>
</dbReference>